<organism evidence="3 4">
    <name type="scientific">Streptomyces endocoffeicus</name>
    <dbReference type="NCBI Taxonomy" id="2898945"/>
    <lineage>
        <taxon>Bacteria</taxon>
        <taxon>Bacillati</taxon>
        <taxon>Actinomycetota</taxon>
        <taxon>Actinomycetes</taxon>
        <taxon>Kitasatosporales</taxon>
        <taxon>Streptomycetaceae</taxon>
        <taxon>Streptomyces</taxon>
    </lineage>
</organism>
<feature type="region of interest" description="Disordered" evidence="2">
    <location>
        <begin position="111"/>
        <end position="131"/>
    </location>
</feature>
<evidence type="ECO:0000313" key="3">
    <source>
        <dbReference type="EMBL" id="MBL1120463.1"/>
    </source>
</evidence>
<keyword evidence="1" id="KW-0233">DNA recombination</keyword>
<evidence type="ECO:0000313" key="4">
    <source>
        <dbReference type="Proteomes" id="UP000621510"/>
    </source>
</evidence>
<feature type="compositionally biased region" description="Low complexity" evidence="2">
    <location>
        <begin position="241"/>
        <end position="253"/>
    </location>
</feature>
<gene>
    <name evidence="3" type="ORF">JK364_50465</name>
</gene>
<proteinExistence type="predicted"/>
<evidence type="ECO:0000256" key="2">
    <source>
        <dbReference type="SAM" id="MobiDB-lite"/>
    </source>
</evidence>
<protein>
    <submittedName>
        <fullName evidence="3">Site-specific integrase</fullName>
    </submittedName>
</protein>
<dbReference type="SUPFAM" id="SSF56349">
    <property type="entry name" value="DNA breaking-rejoining enzymes"/>
    <property type="match status" value="1"/>
</dbReference>
<dbReference type="RefSeq" id="WP_201858221.1">
    <property type="nucleotide sequence ID" value="NZ_JAERRG010000051.1"/>
</dbReference>
<comment type="caution">
    <text evidence="3">The sequence shown here is derived from an EMBL/GenBank/DDBJ whole genome shotgun (WGS) entry which is preliminary data.</text>
</comment>
<accession>A0ABS1Q720</accession>
<reference evidence="3 4" key="1">
    <citation type="submission" date="2021-01" db="EMBL/GenBank/DDBJ databases">
        <title>WGS of actinomycetes isolated from Thailand.</title>
        <authorList>
            <person name="Thawai C."/>
        </authorList>
    </citation>
    <scope>NUCLEOTIDE SEQUENCE [LARGE SCALE GENOMIC DNA]</scope>
    <source>
        <strain evidence="3 4">CA3R110</strain>
    </source>
</reference>
<feature type="region of interest" description="Disordered" evidence="2">
    <location>
        <begin position="187"/>
        <end position="253"/>
    </location>
</feature>
<dbReference type="Gene3D" id="1.10.443.10">
    <property type="entry name" value="Intergrase catalytic core"/>
    <property type="match status" value="1"/>
</dbReference>
<dbReference type="InterPro" id="IPR013762">
    <property type="entry name" value="Integrase-like_cat_sf"/>
</dbReference>
<sequence>MTPLPETLEKLEPEIPAEPVFARAAVGLSDRTTGSEVTCPEQTRAWCGRSLRDLGAEDAVLNLGMVLSSASRGARLRSARSIGIYFLFLGLRYRTQVRSLTGWPVECPVDGPGQPADVRRSELRPPPSTERMRSLFAGRREELATCRTHGLAAARNHTACRLRWELGLRIGEVCALTLSDIRWGGGPHGERHISQRTAPCPPQGAVPPVPAPPAGPEPAPAACGSTAASRGRASRPRPRAAARTPRGTGVWCR</sequence>
<feature type="compositionally biased region" description="Pro residues" evidence="2">
    <location>
        <begin position="199"/>
        <end position="219"/>
    </location>
</feature>
<keyword evidence="4" id="KW-1185">Reference proteome</keyword>
<dbReference type="InterPro" id="IPR011010">
    <property type="entry name" value="DNA_brk_join_enz"/>
</dbReference>
<dbReference type="Proteomes" id="UP000621510">
    <property type="component" value="Unassembled WGS sequence"/>
</dbReference>
<feature type="compositionally biased region" description="Low complexity" evidence="2">
    <location>
        <begin position="220"/>
        <end position="231"/>
    </location>
</feature>
<evidence type="ECO:0000256" key="1">
    <source>
        <dbReference type="ARBA" id="ARBA00023172"/>
    </source>
</evidence>
<name>A0ABS1Q720_9ACTN</name>
<dbReference type="EMBL" id="JAERRG010000051">
    <property type="protein sequence ID" value="MBL1120463.1"/>
    <property type="molecule type" value="Genomic_DNA"/>
</dbReference>